<dbReference type="PANTHER" id="PTHR13390:SF0">
    <property type="entry name" value="LIPID DROPLET-ASSOCIATED HYDROLASE"/>
    <property type="match status" value="1"/>
</dbReference>
<dbReference type="GO" id="GO:0019915">
    <property type="term" value="P:lipid storage"/>
    <property type="evidence" value="ECO:0007669"/>
    <property type="project" value="InterPro"/>
</dbReference>
<accession>A0A9P4LY76</accession>
<reference evidence="6" key="1">
    <citation type="journal article" date="2020" name="Stud. Mycol.">
        <title>101 Dothideomycetes genomes: a test case for predicting lifestyles and emergence of pathogens.</title>
        <authorList>
            <person name="Haridas S."/>
            <person name="Albert R."/>
            <person name="Binder M."/>
            <person name="Bloem J."/>
            <person name="Labutti K."/>
            <person name="Salamov A."/>
            <person name="Andreopoulos B."/>
            <person name="Baker S."/>
            <person name="Barry K."/>
            <person name="Bills G."/>
            <person name="Bluhm B."/>
            <person name="Cannon C."/>
            <person name="Castanera R."/>
            <person name="Culley D."/>
            <person name="Daum C."/>
            <person name="Ezra D."/>
            <person name="Gonzalez J."/>
            <person name="Henrissat B."/>
            <person name="Kuo A."/>
            <person name="Liang C."/>
            <person name="Lipzen A."/>
            <person name="Lutzoni F."/>
            <person name="Magnuson J."/>
            <person name="Mondo S."/>
            <person name="Nolan M."/>
            <person name="Ohm R."/>
            <person name="Pangilinan J."/>
            <person name="Park H.-J."/>
            <person name="Ramirez L."/>
            <person name="Alfaro M."/>
            <person name="Sun H."/>
            <person name="Tritt A."/>
            <person name="Yoshinaga Y."/>
            <person name="Zwiers L.-H."/>
            <person name="Turgeon B."/>
            <person name="Goodwin S."/>
            <person name="Spatafora J."/>
            <person name="Crous P."/>
            <person name="Grigoriev I."/>
        </authorList>
    </citation>
    <scope>NUCLEOTIDE SEQUENCE</scope>
    <source>
        <strain evidence="6">CBS 121410</strain>
    </source>
</reference>
<comment type="caution">
    <text evidence="6">The sequence shown here is derived from an EMBL/GenBank/DDBJ whole genome shotgun (WGS) entry which is preliminary data.</text>
</comment>
<dbReference type="GO" id="GO:0005811">
    <property type="term" value="C:lipid droplet"/>
    <property type="evidence" value="ECO:0007669"/>
    <property type="project" value="UniProtKB-SubCell"/>
</dbReference>
<dbReference type="InterPro" id="IPR029058">
    <property type="entry name" value="AB_hydrolase_fold"/>
</dbReference>
<evidence type="ECO:0000256" key="4">
    <source>
        <dbReference type="ARBA" id="ARBA00022801"/>
    </source>
</evidence>
<evidence type="ECO:0000256" key="3">
    <source>
        <dbReference type="ARBA" id="ARBA00022677"/>
    </source>
</evidence>
<dbReference type="InterPro" id="IPR019363">
    <property type="entry name" value="LDAH"/>
</dbReference>
<comment type="similarity">
    <text evidence="2">Belongs to the AB hydrolase superfamily. LDAH family.</text>
</comment>
<gene>
    <name evidence="6" type="ORF">K490DRAFT_43145</name>
</gene>
<dbReference type="Proteomes" id="UP000799776">
    <property type="component" value="Unassembled WGS sequence"/>
</dbReference>
<feature type="transmembrane region" description="Helical" evidence="5">
    <location>
        <begin position="183"/>
        <end position="206"/>
    </location>
</feature>
<keyword evidence="4" id="KW-0378">Hydrolase</keyword>
<dbReference type="Gene3D" id="3.40.50.1820">
    <property type="entry name" value="alpha/beta hydrolase"/>
    <property type="match status" value="1"/>
</dbReference>
<dbReference type="OrthoDB" id="448051at2759"/>
<sequence length="345" mass="37912">MAAPTPRTIINLKPAVQVPRRRRYLIFFVTGNPGLIEFYFPFLQQLHRSLQKRVPDASFEVFGRSLSGFEVDDATARGHGYPASVSGTGARTPPFGLEAQIEGVEWSLWDHVRGVVEEGRRESEVWREERPRVVVVGHSVGAYIALEVCRRWREGPGSIVGCVGLFPTVVDIAKSSNGKKFSILLAIPNFPLIANFLVQLLTFWIPMTWLSALVRLATGNQSAAAAATIAAFIKSGQGVRRALHMAADELNQITTDSWDSEIWGAAAASSLAPPRPKLYFLFGQKDQWVADETRDELIRARGRGRGRDGEEVVVEGEGKGKTAESWKPVMEVDGEGVGHGFCLGE</sequence>
<evidence type="ECO:0000256" key="5">
    <source>
        <dbReference type="SAM" id="Phobius"/>
    </source>
</evidence>
<proteinExistence type="inferred from homology"/>
<keyword evidence="5" id="KW-1133">Transmembrane helix</keyword>
<comment type="subcellular location">
    <subcellularLocation>
        <location evidence="1">Lipid droplet</location>
    </subcellularLocation>
</comment>
<dbReference type="GO" id="GO:0016298">
    <property type="term" value="F:lipase activity"/>
    <property type="evidence" value="ECO:0007669"/>
    <property type="project" value="InterPro"/>
</dbReference>
<dbReference type="PANTHER" id="PTHR13390">
    <property type="entry name" value="LIPASE"/>
    <property type="match status" value="1"/>
</dbReference>
<protein>
    <submittedName>
        <fullName evidence="6">Uncharacterized protein</fullName>
    </submittedName>
</protein>
<keyword evidence="7" id="KW-1185">Reference proteome</keyword>
<dbReference type="Pfam" id="PF10230">
    <property type="entry name" value="LIDHydrolase"/>
    <property type="match status" value="1"/>
</dbReference>
<dbReference type="EMBL" id="ML978722">
    <property type="protein sequence ID" value="KAF2086836.1"/>
    <property type="molecule type" value="Genomic_DNA"/>
</dbReference>
<evidence type="ECO:0000313" key="7">
    <source>
        <dbReference type="Proteomes" id="UP000799776"/>
    </source>
</evidence>
<name>A0A9P4LY76_9PEZI</name>
<evidence type="ECO:0000313" key="6">
    <source>
        <dbReference type="EMBL" id="KAF2086836.1"/>
    </source>
</evidence>
<keyword evidence="5" id="KW-0812">Transmembrane</keyword>
<dbReference type="SUPFAM" id="SSF53474">
    <property type="entry name" value="alpha/beta-Hydrolases"/>
    <property type="match status" value="1"/>
</dbReference>
<organism evidence="6 7">
    <name type="scientific">Saccharata proteae CBS 121410</name>
    <dbReference type="NCBI Taxonomy" id="1314787"/>
    <lineage>
        <taxon>Eukaryota</taxon>
        <taxon>Fungi</taxon>
        <taxon>Dikarya</taxon>
        <taxon>Ascomycota</taxon>
        <taxon>Pezizomycotina</taxon>
        <taxon>Dothideomycetes</taxon>
        <taxon>Dothideomycetes incertae sedis</taxon>
        <taxon>Botryosphaeriales</taxon>
        <taxon>Saccharataceae</taxon>
        <taxon>Saccharata</taxon>
    </lineage>
</organism>
<keyword evidence="3" id="KW-0551">Lipid droplet</keyword>
<evidence type="ECO:0000256" key="1">
    <source>
        <dbReference type="ARBA" id="ARBA00004502"/>
    </source>
</evidence>
<evidence type="ECO:0000256" key="2">
    <source>
        <dbReference type="ARBA" id="ARBA00008300"/>
    </source>
</evidence>
<dbReference type="AlphaFoldDB" id="A0A9P4LY76"/>
<keyword evidence="5" id="KW-0472">Membrane</keyword>